<dbReference type="FunFam" id="3.10.50.10:FF:000008">
    <property type="entry name" value="Chitinase 11"/>
    <property type="match status" value="1"/>
</dbReference>
<protein>
    <submittedName>
        <fullName evidence="8">Oviductal secretory glycoprotein</fullName>
    </submittedName>
</protein>
<keyword evidence="5" id="KW-0472">Membrane</keyword>
<dbReference type="SMART" id="SM00636">
    <property type="entry name" value="Glyco_18"/>
    <property type="match status" value="1"/>
</dbReference>
<dbReference type="GO" id="GO:0004568">
    <property type="term" value="F:chitinase activity"/>
    <property type="evidence" value="ECO:0007669"/>
    <property type="project" value="TreeGrafter"/>
</dbReference>
<dbReference type="EMBL" id="GL832958">
    <property type="protein sequence ID" value="EGD80827.1"/>
    <property type="molecule type" value="Genomic_DNA"/>
</dbReference>
<evidence type="ECO:0000259" key="7">
    <source>
        <dbReference type="PROSITE" id="PS51910"/>
    </source>
</evidence>
<dbReference type="eggNOG" id="KOG2806">
    <property type="taxonomic scope" value="Eukaryota"/>
</dbReference>
<keyword evidence="6" id="KW-0732">Signal</keyword>
<dbReference type="InterPro" id="IPR004302">
    <property type="entry name" value="Cellulose/chitin-bd_N"/>
</dbReference>
<dbReference type="InterPro" id="IPR001579">
    <property type="entry name" value="Glyco_hydro_18_chit_AS"/>
</dbReference>
<evidence type="ECO:0000313" key="9">
    <source>
        <dbReference type="Proteomes" id="UP000007799"/>
    </source>
</evidence>
<name>F2U099_SALR5</name>
<proteinExistence type="predicted"/>
<reference evidence="8" key="1">
    <citation type="submission" date="2009-08" db="EMBL/GenBank/DDBJ databases">
        <title>Annotation of Salpingoeca rosetta.</title>
        <authorList>
            <consortium name="The Broad Institute Genome Sequencing Platform"/>
            <person name="Russ C."/>
            <person name="Cuomo C."/>
            <person name="Burger G."/>
            <person name="Gray M.W."/>
            <person name="Holland P.W.H."/>
            <person name="King N."/>
            <person name="Lang F.B.F."/>
            <person name="Roger A.J."/>
            <person name="Ruiz-Trillo I."/>
            <person name="Young S.K."/>
            <person name="Zeng Q."/>
            <person name="Gargeya S."/>
            <person name="Alvarado L."/>
            <person name="Berlin A."/>
            <person name="Chapman S.B."/>
            <person name="Chen Z."/>
            <person name="Freedman E."/>
            <person name="Gellesch M."/>
            <person name="Goldberg J."/>
            <person name="Griggs A."/>
            <person name="Gujja S."/>
            <person name="Heilman E."/>
            <person name="Heiman D."/>
            <person name="Howarth C."/>
            <person name="Mehta T."/>
            <person name="Neiman D."/>
            <person name="Pearson M."/>
            <person name="Roberts A."/>
            <person name="Saif S."/>
            <person name="Shea T."/>
            <person name="Shenoy N."/>
            <person name="Sisk P."/>
            <person name="Stolte C."/>
            <person name="Sykes S."/>
            <person name="White J."/>
            <person name="Yandava C."/>
            <person name="Haas B."/>
            <person name="Nusbaum C."/>
            <person name="Birren B."/>
        </authorList>
    </citation>
    <scope>NUCLEOTIDE SEQUENCE [LARGE SCALE GENOMIC DNA]</scope>
    <source>
        <strain evidence="8">ATCC 50818</strain>
    </source>
</reference>
<dbReference type="GO" id="GO:0008061">
    <property type="term" value="F:chitin binding"/>
    <property type="evidence" value="ECO:0007669"/>
    <property type="project" value="InterPro"/>
</dbReference>
<dbReference type="SUPFAM" id="SSF51445">
    <property type="entry name" value="(Trans)glycosidases"/>
    <property type="match status" value="1"/>
</dbReference>
<dbReference type="Gene3D" id="3.10.50.10">
    <property type="match status" value="1"/>
</dbReference>
<keyword evidence="9" id="KW-1185">Reference proteome</keyword>
<evidence type="ECO:0000256" key="3">
    <source>
        <dbReference type="RuleBase" id="RU000489"/>
    </source>
</evidence>
<dbReference type="InterPro" id="IPR050314">
    <property type="entry name" value="Glycosyl_Hydrlase_18"/>
</dbReference>
<dbReference type="Pfam" id="PF03067">
    <property type="entry name" value="LPMO_10"/>
    <property type="match status" value="1"/>
</dbReference>
<feature type="signal peptide" evidence="6">
    <location>
        <begin position="1"/>
        <end position="25"/>
    </location>
</feature>
<dbReference type="InterPro" id="IPR017853">
    <property type="entry name" value="GH"/>
</dbReference>
<dbReference type="Proteomes" id="UP000007799">
    <property type="component" value="Unassembled WGS sequence"/>
</dbReference>
<organism evidence="9">
    <name type="scientific">Salpingoeca rosetta (strain ATCC 50818 / BSB-021)</name>
    <dbReference type="NCBI Taxonomy" id="946362"/>
    <lineage>
        <taxon>Eukaryota</taxon>
        <taxon>Choanoflagellata</taxon>
        <taxon>Craspedida</taxon>
        <taxon>Salpingoecidae</taxon>
        <taxon>Salpingoeca</taxon>
    </lineage>
</organism>
<evidence type="ECO:0000313" key="8">
    <source>
        <dbReference type="EMBL" id="EGD80827.1"/>
    </source>
</evidence>
<feature type="chain" id="PRO_5003286973" evidence="6">
    <location>
        <begin position="26"/>
        <end position="817"/>
    </location>
</feature>
<dbReference type="PROSITE" id="PS01095">
    <property type="entry name" value="GH18_1"/>
    <property type="match status" value="1"/>
</dbReference>
<dbReference type="InterPro" id="IPR011583">
    <property type="entry name" value="Chitinase_II/V-like_cat"/>
</dbReference>
<evidence type="ECO:0000256" key="4">
    <source>
        <dbReference type="SAM" id="MobiDB-lite"/>
    </source>
</evidence>
<dbReference type="OrthoDB" id="76388at2759"/>
<gene>
    <name evidence="8" type="ORF">PTSG_01413</name>
</gene>
<feature type="region of interest" description="Disordered" evidence="4">
    <location>
        <begin position="700"/>
        <end position="726"/>
    </location>
</feature>
<dbReference type="RefSeq" id="XP_004997388.1">
    <property type="nucleotide sequence ID" value="XM_004997331.1"/>
</dbReference>
<accession>F2U099</accession>
<sequence>MGWSAAAAALVLTVLAGCTPEPTQAALPPRGGGPYLAWPTTRSDPGNFDFNWNGRFDAGGRDVVRNNTPNDVWPSRDSAYTAARYGYCGGVAGSVPDFLTPETVSATLTPGQTLNMTFITDEDTPPGHVVFSICDRATNVSQECFNEHLLRRVEDGNLIDFSWDERFFVKPGFGVYHPTFHMPEQLTCSHCVLQWHFVGAGECLPHGYVSFGFPAEYGIDKNKPACGDVFPEEFWGCADIALLPQDNPQGLPCDDEDQSGCMVVLGYFASWSYHRPAPYTFMIEHIDAGKYTHLAYAFAGIDADYTIMPGEAVDVDGGRYALFHTHVRQRNPNIKTLLSVGGYTFNADSRTQYRFSTMVASQQRRATFIASLIPFLRTHDFDGVDIDWEFPGYLQNGGSPQDRDNFLTFLQELRQAVNSEVTQKDALIVTVAVSAYRGIAEQAYHIREMHKYIDFINLLSYDLHGYWEPQTGAHTALSSTDGIDVQDSVAFWLEQGTPRQKLLLGFGTHARGWTLDSPANHAIGAPASSPSRPGPYTDEAGLLAYYEVLEFEQAGFITRFDNLTQTMYTYYGDQWFSHDSPFTIKLKAEFALSQGLGGAMVWSIDQDDFLYGSPLVQAIRDNLPISPPPPPASDGDPPLNLTEIIIIAVVGVLALIAFVVLFASCNKHALSSKPTLDNSGVGAEYDTPVPVIPVLKLSEDDLESETSTDDSSNGTDGLPRRRRRLKPRYYDLGEMEDEEDPMQKAEDYVTTKDGVLVDTDGRMVARFHDGEHDEIYDYDQRRRRETDAAHRRAQAELVAMRNGKYVARHYDDEDITV</sequence>
<dbReference type="PANTHER" id="PTHR11177:SF317">
    <property type="entry name" value="CHITINASE 12-RELATED"/>
    <property type="match status" value="1"/>
</dbReference>
<dbReference type="PANTHER" id="PTHR11177">
    <property type="entry name" value="CHITINASE"/>
    <property type="match status" value="1"/>
</dbReference>
<dbReference type="KEGG" id="sre:PTSG_01413"/>
<feature type="transmembrane region" description="Helical" evidence="5">
    <location>
        <begin position="644"/>
        <end position="663"/>
    </location>
</feature>
<dbReference type="Pfam" id="PF00704">
    <property type="entry name" value="Glyco_hydro_18"/>
    <property type="match status" value="1"/>
</dbReference>
<dbReference type="STRING" id="946362.F2U099"/>
<dbReference type="GO" id="GO:0005576">
    <property type="term" value="C:extracellular region"/>
    <property type="evidence" value="ECO:0007669"/>
    <property type="project" value="TreeGrafter"/>
</dbReference>
<keyword evidence="1 3" id="KW-0378">Hydrolase</keyword>
<keyword evidence="2 3" id="KW-0326">Glycosidase</keyword>
<dbReference type="InterPro" id="IPR029070">
    <property type="entry name" value="Chitinase_insertion_sf"/>
</dbReference>
<dbReference type="InterPro" id="IPR001223">
    <property type="entry name" value="Glyco_hydro18_cat"/>
</dbReference>
<evidence type="ECO:0000256" key="1">
    <source>
        <dbReference type="ARBA" id="ARBA00022801"/>
    </source>
</evidence>
<feature type="domain" description="GH18" evidence="7">
    <location>
        <begin position="262"/>
        <end position="626"/>
    </location>
</feature>
<dbReference type="PROSITE" id="PS51910">
    <property type="entry name" value="GH18_2"/>
    <property type="match status" value="1"/>
</dbReference>
<keyword evidence="5" id="KW-1133">Transmembrane helix</keyword>
<dbReference type="GeneID" id="16077985"/>
<dbReference type="InParanoid" id="F2U099"/>
<evidence type="ECO:0000256" key="2">
    <source>
        <dbReference type="ARBA" id="ARBA00023295"/>
    </source>
</evidence>
<dbReference type="Gene3D" id="3.20.20.80">
    <property type="entry name" value="Glycosidases"/>
    <property type="match status" value="1"/>
</dbReference>
<keyword evidence="5" id="KW-0812">Transmembrane</keyword>
<dbReference type="GO" id="GO:0006032">
    <property type="term" value="P:chitin catabolic process"/>
    <property type="evidence" value="ECO:0007669"/>
    <property type="project" value="TreeGrafter"/>
</dbReference>
<dbReference type="GO" id="GO:0005975">
    <property type="term" value="P:carbohydrate metabolic process"/>
    <property type="evidence" value="ECO:0007669"/>
    <property type="project" value="InterPro"/>
</dbReference>
<dbReference type="SUPFAM" id="SSF54556">
    <property type="entry name" value="Chitinase insertion domain"/>
    <property type="match status" value="1"/>
</dbReference>
<evidence type="ECO:0000256" key="5">
    <source>
        <dbReference type="SAM" id="Phobius"/>
    </source>
</evidence>
<evidence type="ECO:0000256" key="6">
    <source>
        <dbReference type="SAM" id="SignalP"/>
    </source>
</evidence>
<dbReference type="AlphaFoldDB" id="F2U099"/>